<dbReference type="PANTHER" id="PTHR37813:SF1">
    <property type="entry name" value="FELS-2 PROPHAGE PROTEIN"/>
    <property type="match status" value="1"/>
</dbReference>
<feature type="coiled-coil region" evidence="2">
    <location>
        <begin position="101"/>
        <end position="238"/>
    </location>
</feature>
<reference evidence="4 5" key="1">
    <citation type="submission" date="2016-12" db="EMBL/GenBank/DDBJ databases">
        <title>Real-Time Genomic Investigation Underlying the Public Health Response to a Shiga Toxin-Producing Escherichia Coli O26:H11 Outbreak in a Nursery.</title>
        <authorList>
            <person name="Ferdous M."/>
            <person name="Moran-Gilad J."/>
            <person name="Rossen J.W."/>
            <person name="Gdalevich M."/>
        </authorList>
    </citation>
    <scope>NUCLEOTIDE SEQUENCE [LARGE SCALE GENOMIC DNA]</scope>
    <source>
        <strain evidence="4 5">STEC 514-2</strain>
    </source>
</reference>
<evidence type="ECO:0000259" key="3">
    <source>
        <dbReference type="Pfam" id="PF10145"/>
    </source>
</evidence>
<feature type="domain" description="Phage tail tape measure protein" evidence="3">
    <location>
        <begin position="287"/>
        <end position="488"/>
    </location>
</feature>
<dbReference type="NCBIfam" id="TIGR01760">
    <property type="entry name" value="tape_meas_TP901"/>
    <property type="match status" value="1"/>
</dbReference>
<dbReference type="PANTHER" id="PTHR37813">
    <property type="entry name" value="FELS-2 PROPHAGE PROTEIN"/>
    <property type="match status" value="1"/>
</dbReference>
<protein>
    <submittedName>
        <fullName evidence="4">Phage tail tape measure protein</fullName>
    </submittedName>
</protein>
<accession>A0A2A2C5D9</accession>
<dbReference type="RefSeq" id="WP_095586143.1">
    <property type="nucleotide sequence ID" value="NZ_MRVZ01000085.1"/>
</dbReference>
<keyword evidence="2" id="KW-0175">Coiled coil</keyword>
<dbReference type="AlphaFoldDB" id="A0A2A2C5D9"/>
<evidence type="ECO:0000313" key="5">
    <source>
        <dbReference type="Proteomes" id="UP000218543"/>
    </source>
</evidence>
<dbReference type="InterPro" id="IPR010090">
    <property type="entry name" value="Phage_tape_meas"/>
</dbReference>
<proteinExistence type="predicted"/>
<name>A0A2A2C5D9_ECOLX</name>
<dbReference type="Pfam" id="PF10145">
    <property type="entry name" value="PhageMin_Tail"/>
    <property type="match status" value="1"/>
</dbReference>
<evidence type="ECO:0000256" key="2">
    <source>
        <dbReference type="SAM" id="Coils"/>
    </source>
</evidence>
<keyword evidence="1" id="KW-1188">Viral release from host cell</keyword>
<evidence type="ECO:0000256" key="1">
    <source>
        <dbReference type="ARBA" id="ARBA00022612"/>
    </source>
</evidence>
<organism evidence="4 5">
    <name type="scientific">Escherichia coli</name>
    <dbReference type="NCBI Taxonomy" id="562"/>
    <lineage>
        <taxon>Bacteria</taxon>
        <taxon>Pseudomonadati</taxon>
        <taxon>Pseudomonadota</taxon>
        <taxon>Gammaproteobacteria</taxon>
        <taxon>Enterobacterales</taxon>
        <taxon>Enterobacteriaceae</taxon>
        <taxon>Escherichia</taxon>
    </lineage>
</organism>
<evidence type="ECO:0000313" key="4">
    <source>
        <dbReference type="EMBL" id="PAU18161.1"/>
    </source>
</evidence>
<dbReference type="Proteomes" id="UP000218543">
    <property type="component" value="Unassembled WGS sequence"/>
</dbReference>
<comment type="caution">
    <text evidence="4">The sequence shown here is derived from an EMBL/GenBank/DDBJ whole genome shotgun (WGS) entry which is preliminary data.</text>
</comment>
<dbReference type="Gene3D" id="1.10.287.1490">
    <property type="match status" value="1"/>
</dbReference>
<gene>
    <name evidence="4" type="ORF">BTQ06_21910</name>
</gene>
<feature type="coiled-coil region" evidence="2">
    <location>
        <begin position="25"/>
        <end position="52"/>
    </location>
</feature>
<sequence length="930" mass="101213">MASNKNFKLAFEIGGKVAASLPKSFTTANQAVAKLNAELAGLTKEHGEIQKLQSVKVKVGQTALEYHKAAARVEELQKQIKNTANPTRAMLRDFEKAKTHSSNLRASLRSQREELAALKSAYQGADTSARALASREKELKASIDRNREAQARSVEQVNRYRTALALARANVQQVKKQQEELNRALEKQRIDKINSYKNALAEARKNVLAVKRAQEELNRALERQRELKREHLGEAKSQLVRSGLQTGAVAAGAFAAANNAANFNRENKMIGLTADMKPEEVQAMGQAMLVTGTATNQFASDIQAAQGFLVAAGQDYKEAQANLLTIGRTATATGSDILDVSKASFTLSDSLKIDPSQMKSAMGILVQAGKEGNFEFKDMAKNLPVLGAQFQALKMGGKEAAATMGAALQIARKGAATSDEAANNMNNFLAKILSPETLKKAKKNFGVDLYKIVTTAQKKGKNPFEAAMHSVMKMTKNGDQKLLGELFGDMQVQNFVRPMIQNWKEYQRIKATSLGAGSAVIDRDFANITKDNAERLKQLRIQASNASLSFGQALQPALNAALSVLVPLITKISEFVANNPNFVSQIVMAAGAFLTMKSVVIACRVAMLALSVATKLTPFGWIQMAISALVAAGILLYQNWDKIRDYAVRVWPSVKEYTVKSFEAIKNFILNFDLNGWIISMFGKAWDYLSNINWSSAGVRIYSTLISAFKWMSPLPFLIKAFKLTTNYLSGINWSETGKKIIDTLVSVFMRFSPVGLFIREFQSVTAYLSGINWSESGEKIIETLIAGIKSKANALINEVKGVFSSVREYLPFSDAKKGPFSQLTKSGGAIMTTLASGVSRNNSLQNAIATKFGQSNLSPHGISAAGTSGPRQNVNAVTGGITYSPVINLPAGSPKETEAAAKRALDAGYSDFEKKLSAHMFQQRRLSFG</sequence>
<dbReference type="EMBL" id="MRVZ01000085">
    <property type="protein sequence ID" value="PAU18161.1"/>
    <property type="molecule type" value="Genomic_DNA"/>
</dbReference>